<dbReference type="Gene3D" id="3.40.50.10490">
    <property type="entry name" value="Glucose-6-phosphate isomerase like protein, domain 1"/>
    <property type="match status" value="1"/>
</dbReference>
<gene>
    <name evidence="2" type="ORF">METZ01_LOCUS224379</name>
</gene>
<feature type="non-terminal residue" evidence="2">
    <location>
        <position position="121"/>
    </location>
</feature>
<dbReference type="GO" id="GO:1901135">
    <property type="term" value="P:carbohydrate derivative metabolic process"/>
    <property type="evidence" value="ECO:0007669"/>
    <property type="project" value="InterPro"/>
</dbReference>
<dbReference type="Pfam" id="PF13580">
    <property type="entry name" value="SIS_2"/>
    <property type="match status" value="1"/>
</dbReference>
<evidence type="ECO:0000259" key="1">
    <source>
        <dbReference type="Pfam" id="PF13580"/>
    </source>
</evidence>
<dbReference type="PANTHER" id="PTHR30390:SF8">
    <property type="entry name" value="SUGAR ISOMERASE (SIS)"/>
    <property type="match status" value="1"/>
</dbReference>
<reference evidence="2" key="1">
    <citation type="submission" date="2018-05" db="EMBL/GenBank/DDBJ databases">
        <authorList>
            <person name="Lanie J.A."/>
            <person name="Ng W.-L."/>
            <person name="Kazmierczak K.M."/>
            <person name="Andrzejewski T.M."/>
            <person name="Davidsen T.M."/>
            <person name="Wayne K.J."/>
            <person name="Tettelin H."/>
            <person name="Glass J.I."/>
            <person name="Rusch D."/>
            <person name="Podicherti R."/>
            <person name="Tsui H.-C.T."/>
            <person name="Winkler M.E."/>
        </authorList>
    </citation>
    <scope>NUCLEOTIDE SEQUENCE</scope>
</reference>
<organism evidence="2">
    <name type="scientific">marine metagenome</name>
    <dbReference type="NCBI Taxonomy" id="408172"/>
    <lineage>
        <taxon>unclassified sequences</taxon>
        <taxon>metagenomes</taxon>
        <taxon>ecological metagenomes</taxon>
    </lineage>
</organism>
<feature type="domain" description="SIS" evidence="1">
    <location>
        <begin position="19"/>
        <end position="121"/>
    </location>
</feature>
<dbReference type="GO" id="GO:0097367">
    <property type="term" value="F:carbohydrate derivative binding"/>
    <property type="evidence" value="ECO:0007669"/>
    <property type="project" value="InterPro"/>
</dbReference>
<dbReference type="SUPFAM" id="SSF53697">
    <property type="entry name" value="SIS domain"/>
    <property type="match status" value="1"/>
</dbReference>
<name>A0A382G9N8_9ZZZZ</name>
<dbReference type="AlphaFoldDB" id="A0A382G9N8"/>
<dbReference type="EMBL" id="UINC01054159">
    <property type="protein sequence ID" value="SVB71525.1"/>
    <property type="molecule type" value="Genomic_DNA"/>
</dbReference>
<dbReference type="CDD" id="cd05006">
    <property type="entry name" value="SIS_GmhA"/>
    <property type="match status" value="1"/>
</dbReference>
<proteinExistence type="predicted"/>
<dbReference type="InterPro" id="IPR001347">
    <property type="entry name" value="SIS_dom"/>
</dbReference>
<protein>
    <recommendedName>
        <fullName evidence="1">SIS domain-containing protein</fullName>
    </recommendedName>
</protein>
<dbReference type="InterPro" id="IPR046348">
    <property type="entry name" value="SIS_dom_sf"/>
</dbReference>
<evidence type="ECO:0000313" key="2">
    <source>
        <dbReference type="EMBL" id="SVB71525.1"/>
    </source>
</evidence>
<dbReference type="PANTHER" id="PTHR30390">
    <property type="entry name" value="SEDOHEPTULOSE 7-PHOSPHATE ISOMERASE / DNAA INITIATOR-ASSOCIATING FACTOR FOR REPLICATION INITIATION"/>
    <property type="match status" value="1"/>
</dbReference>
<accession>A0A382G9N8</accession>
<sequence>MERIQKYLSHLQNVLDMLSLRDVREVVDMVMSAYENDKQIFAIGNGGSASTASHIGCDLGKGTISVPGGGSIPARKRFRAISLTDNVATMTAWSNDTSYDDIFVEQLKNLVNPGDLIIGIS</sequence>
<dbReference type="InterPro" id="IPR050099">
    <property type="entry name" value="SIS_GmhA/DiaA_subfam"/>
</dbReference>
<dbReference type="InterPro" id="IPR035461">
    <property type="entry name" value="GmhA/DiaA"/>
</dbReference>